<gene>
    <name evidence="1" type="ORF">BE04_24430</name>
</gene>
<name>A0A150PPX3_SORCE</name>
<accession>A0A150PPX3</accession>
<dbReference type="AlphaFoldDB" id="A0A150PPX3"/>
<feature type="non-terminal residue" evidence="1">
    <location>
        <position position="1"/>
    </location>
</feature>
<reference evidence="1 2" key="1">
    <citation type="submission" date="2014-02" db="EMBL/GenBank/DDBJ databases">
        <title>The small core and large imbalanced accessory genome model reveals a collaborative survival strategy of Sorangium cellulosum strains in nature.</title>
        <authorList>
            <person name="Han K."/>
            <person name="Peng R."/>
            <person name="Blom J."/>
            <person name="Li Y.-Z."/>
        </authorList>
    </citation>
    <scope>NUCLEOTIDE SEQUENCE [LARGE SCALE GENOMIC DNA]</scope>
    <source>
        <strain evidence="1 2">So0157-18</strain>
    </source>
</reference>
<comment type="caution">
    <text evidence="1">The sequence shown here is derived from an EMBL/GenBank/DDBJ whole genome shotgun (WGS) entry which is preliminary data.</text>
</comment>
<proteinExistence type="predicted"/>
<protein>
    <submittedName>
        <fullName evidence="1">Uncharacterized protein</fullName>
    </submittedName>
</protein>
<dbReference type="EMBL" id="JELX01001764">
    <property type="protein sequence ID" value="KYF57739.1"/>
    <property type="molecule type" value="Genomic_DNA"/>
</dbReference>
<sequence length="290" mass="31193">VAVRGGGRLRKLVHTDAGRLRIDDAQRAARLSAEELAAGHHASWAAVIEAGALEAIVERFGARVRRGDDLVAQTLLLLQLAREELLAGRIDLWPARLRGVPMPSPGVVRGTLESLAGAGKTMVIGLFEGGELWTSVALRRDARGINLILGPDEVREDMGLLAGDWRRDYRHLSRAIEERAGELSLGCFAEAETIRKLEVDPSPGAWARAVAVRDVILAPVPAALAIPLGIDAGRAALSALRAIAERIDPMGIVAPAMRAVLERAGTDSEMAAMLPFHPLELLRKLISRDR</sequence>
<evidence type="ECO:0000313" key="1">
    <source>
        <dbReference type="EMBL" id="KYF57739.1"/>
    </source>
</evidence>
<evidence type="ECO:0000313" key="2">
    <source>
        <dbReference type="Proteomes" id="UP000075604"/>
    </source>
</evidence>
<dbReference type="Proteomes" id="UP000075604">
    <property type="component" value="Unassembled WGS sequence"/>
</dbReference>
<organism evidence="1 2">
    <name type="scientific">Sorangium cellulosum</name>
    <name type="common">Polyangium cellulosum</name>
    <dbReference type="NCBI Taxonomy" id="56"/>
    <lineage>
        <taxon>Bacteria</taxon>
        <taxon>Pseudomonadati</taxon>
        <taxon>Myxococcota</taxon>
        <taxon>Polyangia</taxon>
        <taxon>Polyangiales</taxon>
        <taxon>Polyangiaceae</taxon>
        <taxon>Sorangium</taxon>
    </lineage>
</organism>